<keyword evidence="2" id="KW-1185">Reference proteome</keyword>
<evidence type="ECO:0000313" key="1">
    <source>
        <dbReference type="EMBL" id="TQL94668.1"/>
    </source>
</evidence>
<dbReference type="EMBL" id="VFOZ01000001">
    <property type="protein sequence ID" value="TQL94668.1"/>
    <property type="molecule type" value="Genomic_DNA"/>
</dbReference>
<comment type="caution">
    <text evidence="1">The sequence shown here is derived from an EMBL/GenBank/DDBJ whole genome shotgun (WGS) entry which is preliminary data.</text>
</comment>
<dbReference type="AlphaFoldDB" id="A0A543CC54"/>
<dbReference type="InterPro" id="IPR029074">
    <property type="entry name" value="Imm49"/>
</dbReference>
<gene>
    <name evidence="1" type="ORF">FB559_0149</name>
</gene>
<name>A0A543CC54_9ACTN</name>
<dbReference type="RefSeq" id="WP_141952150.1">
    <property type="nucleotide sequence ID" value="NZ_VFOZ01000001.1"/>
</dbReference>
<proteinExistence type="predicted"/>
<evidence type="ECO:0000313" key="2">
    <source>
        <dbReference type="Proteomes" id="UP000316096"/>
    </source>
</evidence>
<dbReference type="Pfam" id="PF15575">
    <property type="entry name" value="Imm49"/>
    <property type="match status" value="2"/>
</dbReference>
<organism evidence="1 2">
    <name type="scientific">Actinoallomurus bryophytorum</name>
    <dbReference type="NCBI Taxonomy" id="1490222"/>
    <lineage>
        <taxon>Bacteria</taxon>
        <taxon>Bacillati</taxon>
        <taxon>Actinomycetota</taxon>
        <taxon>Actinomycetes</taxon>
        <taxon>Streptosporangiales</taxon>
        <taxon>Thermomonosporaceae</taxon>
        <taxon>Actinoallomurus</taxon>
    </lineage>
</organism>
<protein>
    <submittedName>
        <fullName evidence="1">Immunity protein 49 of polymorphic toxin system</fullName>
    </submittedName>
</protein>
<sequence length="524" mass="57166">MRVDRHSISEESLAFALAAVPERLGRDAKLAENGGPFGIEMLADMLLDYAAARTVEIDPRVETRETWLALTSAASLYRDYARARTVPAGGEVRAFVDYLGVGFGFLQERDESLSVHDWVWAYQVALAVGKDDVLLGLYPLVQSLPEDDDLQGLRAFWAKQPAETYPDSPEGRMLRAIAQGDAVAFNAALAATLEQHRERAGRYPRDLIAWGPLAMATLAHETELPIEVESGYLPERLFTRAGPKKPSADGAIARPGFDGDRAARWLENAGKRSERKVEFAFDPEVLIQYRFSAMADPGEHMMMALSFRSVLDPRAESAVYTDGLVLASESFASAFRLASAPRGTAIAVTLGGRTAELPASGPNSDASDWTYARAAALAWTSRRQADIAILAAFNAGDLHSTIPDTNSYAHACHAVLRGQDPRPHLRKALAKTSGDEHWECLRDPRARLLERIADDDADGFNAVLADALGLYRDYYSAGDRIDDPDGQLSFDALGLACLAHDRGIPVRVESGYLPRAVIEGLSPR</sequence>
<dbReference type="Proteomes" id="UP000316096">
    <property type="component" value="Unassembled WGS sequence"/>
</dbReference>
<dbReference type="OrthoDB" id="3416645at2"/>
<reference evidence="1 2" key="1">
    <citation type="submission" date="2019-06" db="EMBL/GenBank/DDBJ databases">
        <title>Sequencing the genomes of 1000 actinobacteria strains.</title>
        <authorList>
            <person name="Klenk H.-P."/>
        </authorList>
    </citation>
    <scope>NUCLEOTIDE SEQUENCE [LARGE SCALE GENOMIC DNA]</scope>
    <source>
        <strain evidence="1 2">DSM 102200</strain>
    </source>
</reference>
<accession>A0A543CC54</accession>